<keyword evidence="9" id="KW-0539">Nucleus</keyword>
<evidence type="ECO:0000256" key="4">
    <source>
        <dbReference type="ARBA" id="ARBA00022833"/>
    </source>
</evidence>
<dbReference type="Gene3D" id="3.30.50.10">
    <property type="entry name" value="Erythroid Transcription Factor GATA-1, subunit A"/>
    <property type="match status" value="1"/>
</dbReference>
<dbReference type="PANTHER" id="PTHR24086:SF25">
    <property type="entry name" value="NUCLEAR HORMONE RECEPTOR FTZ-F1 BETA"/>
    <property type="match status" value="1"/>
</dbReference>
<gene>
    <name evidence="13" type="ORF">CLF_104118</name>
</gene>
<dbReference type="PRINTS" id="PR00047">
    <property type="entry name" value="STROIDFINGER"/>
</dbReference>
<feature type="domain" description="Nuclear receptor" evidence="11">
    <location>
        <begin position="488"/>
        <end position="566"/>
    </location>
</feature>
<dbReference type="InterPro" id="IPR035500">
    <property type="entry name" value="NHR-like_dom_sf"/>
</dbReference>
<dbReference type="PROSITE" id="PS51843">
    <property type="entry name" value="NR_LBD"/>
    <property type="match status" value="1"/>
</dbReference>
<dbReference type="PRINTS" id="PR00398">
    <property type="entry name" value="STRDHORMONER"/>
</dbReference>
<evidence type="ECO:0000313" key="14">
    <source>
        <dbReference type="Proteomes" id="UP000008909"/>
    </source>
</evidence>
<dbReference type="InterPro" id="IPR001628">
    <property type="entry name" value="Znf_hrmn_rcpt"/>
</dbReference>
<feature type="region of interest" description="Disordered" evidence="10">
    <location>
        <begin position="956"/>
        <end position="976"/>
    </location>
</feature>
<dbReference type="SMART" id="SM00399">
    <property type="entry name" value="ZnF_C4"/>
    <property type="match status" value="1"/>
</dbReference>
<dbReference type="SMART" id="SM00430">
    <property type="entry name" value="HOLI"/>
    <property type="match status" value="1"/>
</dbReference>
<evidence type="ECO:0000256" key="3">
    <source>
        <dbReference type="ARBA" id="ARBA00022771"/>
    </source>
</evidence>
<evidence type="ECO:0000256" key="8">
    <source>
        <dbReference type="ARBA" id="ARBA00023170"/>
    </source>
</evidence>
<keyword evidence="2" id="KW-0479">Metal-binding</keyword>
<feature type="compositionally biased region" description="Low complexity" evidence="10">
    <location>
        <begin position="736"/>
        <end position="749"/>
    </location>
</feature>
<feature type="compositionally biased region" description="Polar residues" evidence="10">
    <location>
        <begin position="238"/>
        <end position="248"/>
    </location>
</feature>
<dbReference type="InterPro" id="IPR000536">
    <property type="entry name" value="Nucl_hrmn_rcpt_lig-bd"/>
</dbReference>
<evidence type="ECO:0000259" key="12">
    <source>
        <dbReference type="PROSITE" id="PS51843"/>
    </source>
</evidence>
<dbReference type="FunFam" id="3.30.50.10:FF:000037">
    <property type="entry name" value="Nuclear hormone receptor FTZ-F1 beta"/>
    <property type="match status" value="1"/>
</dbReference>
<evidence type="ECO:0000259" key="11">
    <source>
        <dbReference type="PROSITE" id="PS51030"/>
    </source>
</evidence>
<dbReference type="Gene3D" id="1.10.565.10">
    <property type="entry name" value="Retinoid X Receptor"/>
    <property type="match status" value="1"/>
</dbReference>
<dbReference type="GO" id="GO:0008270">
    <property type="term" value="F:zinc ion binding"/>
    <property type="evidence" value="ECO:0007669"/>
    <property type="project" value="UniProtKB-KW"/>
</dbReference>
<dbReference type="PROSITE" id="PS51030">
    <property type="entry name" value="NUCLEAR_REC_DBD_2"/>
    <property type="match status" value="1"/>
</dbReference>
<dbReference type="EMBL" id="DF143016">
    <property type="protein sequence ID" value="GAA50141.1"/>
    <property type="molecule type" value="Genomic_DNA"/>
</dbReference>
<dbReference type="InterPro" id="IPR016355">
    <property type="entry name" value="NR5-like"/>
</dbReference>
<dbReference type="SUPFAM" id="SSF48508">
    <property type="entry name" value="Nuclear receptor ligand-binding domain"/>
    <property type="match status" value="1"/>
</dbReference>
<keyword evidence="7" id="KW-0804">Transcription</keyword>
<sequence length="1053" mass="114327">MARRYWKLKFNVRGGFDGQTGFNKQRDFMEEASGIFVFANHRLAASECYKKTTTKTKCFPQEQLYTNTDERFVDDDHEQMPLLFRGFVWCWNSGLRHLTRTRINREPSVACGHVSLNRRIAEVISDRKTLVWYGYDDKIKPAQTLGKLKISSENSQGLADCQIEIRETNDDRNATHVTIQLSDGMQGSSLTQQKLQDLIMQLSQSGQIQLREDSKIVIDLKFTGKVDEDTEKPKVESTPPTDSGSGASRLSITAATTVVNSHLANHSSVSALKCEPVITYSMFALFCFAHTVLLQPSGPTAAATRHQLSTQQPTYILVPAGQLTNSQEAQLYSGSGQLRAVSAGGTVLRTLGGPVASSGFGNQDRSFILVQQPLSGGAATTSAANSVVVGNTGGATIVPLRQVSGVSAGGGGSVGRVAANTTWVSAGPTRFVGHSGATDLYVNNNASVGVGPRSGPGSYLTLTPSGATAGGNVRESTWQQYVKQFTKLGPCPICGDKISGYHYGIFCCESCKGFFKRTVQNAKRYACHHPSANSVCEINVSSRKKCPACRFLKCVDKGMRIEAIRSDRTRGGRSMYPGSRYLRQMAARVSTGRVTDPNSTDPSSVLVVRDGKLDPEQLSCALAGLQHPLGPDGLPSSVDAGGGVYLDPAVLGTHGEDDDDAEHSTMQLDHSMLEYPGSLNLNVSSCGTPFVGRQVIVSGNADAAGRTRIELPKIISEILAVEESIEAEPEDSLEIDSSSTPPETTVPEGVTEDEAAVYRALLNLADQRLYRTVRWSRALPDFAQLDTDDQILLLQNCWADLLCLDCCWRSLPTPTEIRLTSSKCINLEAARELGAEEIVERMLQLTQYLTQLQLDLVEYACLKVIVLMQPDLKNLKAAEHVREYQESVRRMLMDYIVNSSGKRDKFGRLMSRIPELQLTSHTARMMLVDLDLSAYLSNNSLLMELLRSDIQRFAPTKKPETSDLEGSSSMDTTDAKCSTIPTTSVSVSADSAVSCQLPGNGTSTDKNGMETFDPTSLESRDMGCLQASTAFGDGDLVTDVSEVMDGNAQSQPA</sequence>
<dbReference type="PROSITE" id="PS00031">
    <property type="entry name" value="NUCLEAR_REC_DBD_1"/>
    <property type="match status" value="1"/>
</dbReference>
<feature type="region of interest" description="Disordered" evidence="10">
    <location>
        <begin position="726"/>
        <end position="751"/>
    </location>
</feature>
<organism evidence="13 14">
    <name type="scientific">Clonorchis sinensis</name>
    <name type="common">Chinese liver fluke</name>
    <dbReference type="NCBI Taxonomy" id="79923"/>
    <lineage>
        <taxon>Eukaryota</taxon>
        <taxon>Metazoa</taxon>
        <taxon>Spiralia</taxon>
        <taxon>Lophotrochozoa</taxon>
        <taxon>Platyhelminthes</taxon>
        <taxon>Trematoda</taxon>
        <taxon>Digenea</taxon>
        <taxon>Opisthorchiida</taxon>
        <taxon>Opisthorchiata</taxon>
        <taxon>Opisthorchiidae</taxon>
        <taxon>Clonorchis</taxon>
    </lineage>
</organism>
<dbReference type="PANTHER" id="PTHR24086">
    <property type="entry name" value="NUCLEAR RECEPTOR SUBFAMILY 5 GROUP A"/>
    <property type="match status" value="1"/>
</dbReference>
<keyword evidence="4" id="KW-0862">Zinc</keyword>
<evidence type="ECO:0000256" key="10">
    <source>
        <dbReference type="SAM" id="MobiDB-lite"/>
    </source>
</evidence>
<dbReference type="AlphaFoldDB" id="G7YB07"/>
<keyword evidence="5" id="KW-0805">Transcription regulation</keyword>
<evidence type="ECO:0000256" key="5">
    <source>
        <dbReference type="ARBA" id="ARBA00023015"/>
    </source>
</evidence>
<evidence type="ECO:0000256" key="6">
    <source>
        <dbReference type="ARBA" id="ARBA00023125"/>
    </source>
</evidence>
<evidence type="ECO:0000256" key="1">
    <source>
        <dbReference type="ARBA" id="ARBA00004123"/>
    </source>
</evidence>
<dbReference type="Proteomes" id="UP000008909">
    <property type="component" value="Unassembled WGS sequence"/>
</dbReference>
<dbReference type="GO" id="GO:0005634">
    <property type="term" value="C:nucleus"/>
    <property type="evidence" value="ECO:0007669"/>
    <property type="project" value="UniProtKB-SubCell"/>
</dbReference>
<evidence type="ECO:0000313" key="13">
    <source>
        <dbReference type="EMBL" id="GAA50141.1"/>
    </source>
</evidence>
<evidence type="ECO:0000256" key="2">
    <source>
        <dbReference type="ARBA" id="ARBA00022723"/>
    </source>
</evidence>
<dbReference type="CDD" id="cd06930">
    <property type="entry name" value="NR_LBD_F2"/>
    <property type="match status" value="1"/>
</dbReference>
<reference evidence="13" key="1">
    <citation type="journal article" date="2011" name="Genome Biol.">
        <title>The draft genome of the carcinogenic human liver fluke Clonorchis sinensis.</title>
        <authorList>
            <person name="Wang X."/>
            <person name="Chen W."/>
            <person name="Huang Y."/>
            <person name="Sun J."/>
            <person name="Men J."/>
            <person name="Liu H."/>
            <person name="Luo F."/>
            <person name="Guo L."/>
            <person name="Lv X."/>
            <person name="Deng C."/>
            <person name="Zhou C."/>
            <person name="Fan Y."/>
            <person name="Li X."/>
            <person name="Huang L."/>
            <person name="Hu Y."/>
            <person name="Liang C."/>
            <person name="Hu X."/>
            <person name="Xu J."/>
            <person name="Yu X."/>
        </authorList>
    </citation>
    <scope>NUCLEOTIDE SEQUENCE [LARGE SCALE GENOMIC DNA]</scope>
    <source>
        <strain evidence="13">Henan</strain>
    </source>
</reference>
<dbReference type="CDD" id="cd07167">
    <property type="entry name" value="NR_DBD_Lrh-1_like"/>
    <property type="match status" value="1"/>
</dbReference>
<protein>
    <submittedName>
        <fullName evidence="13">Nuclear receptor subfamily 5 group A member 3</fullName>
    </submittedName>
</protein>
<evidence type="ECO:0000256" key="9">
    <source>
        <dbReference type="ARBA" id="ARBA00023242"/>
    </source>
</evidence>
<keyword evidence="3" id="KW-0863">Zinc-finger</keyword>
<reference key="2">
    <citation type="submission" date="2011-10" db="EMBL/GenBank/DDBJ databases">
        <title>The genome and transcriptome sequence of Clonorchis sinensis provide insights into the carcinogenic liver fluke.</title>
        <authorList>
            <person name="Wang X."/>
            <person name="Huang Y."/>
            <person name="Chen W."/>
            <person name="Liu H."/>
            <person name="Guo L."/>
            <person name="Chen Y."/>
            <person name="Luo F."/>
            <person name="Zhou W."/>
            <person name="Sun J."/>
            <person name="Mao Q."/>
            <person name="Liang P."/>
            <person name="Zhou C."/>
            <person name="Tian Y."/>
            <person name="Men J."/>
            <person name="Lv X."/>
            <person name="Huang L."/>
            <person name="Zhou J."/>
            <person name="Hu Y."/>
            <person name="Li R."/>
            <person name="Zhang F."/>
            <person name="Lei H."/>
            <person name="Li X."/>
            <person name="Hu X."/>
            <person name="Liang C."/>
            <person name="Xu J."/>
            <person name="Wu Z."/>
            <person name="Yu X."/>
        </authorList>
    </citation>
    <scope>NUCLEOTIDE SEQUENCE</scope>
    <source>
        <strain>Henan</strain>
    </source>
</reference>
<dbReference type="GO" id="GO:0004879">
    <property type="term" value="F:nuclear receptor activity"/>
    <property type="evidence" value="ECO:0007669"/>
    <property type="project" value="InterPro"/>
</dbReference>
<comment type="subcellular location">
    <subcellularLocation>
        <location evidence="1">Nucleus</location>
    </subcellularLocation>
</comment>
<feature type="compositionally biased region" description="Polar residues" evidence="10">
    <location>
        <begin position="964"/>
        <end position="976"/>
    </location>
</feature>
<feature type="region of interest" description="Disordered" evidence="10">
    <location>
        <begin position="229"/>
        <end position="248"/>
    </location>
</feature>
<name>G7YB07_CLOSI</name>
<dbReference type="InterPro" id="IPR013088">
    <property type="entry name" value="Znf_NHR/GATA"/>
</dbReference>
<accession>G7YB07</accession>
<evidence type="ECO:0000256" key="7">
    <source>
        <dbReference type="ARBA" id="ARBA00023163"/>
    </source>
</evidence>
<dbReference type="InterPro" id="IPR001723">
    <property type="entry name" value="Nuclear_hrmn_rcpt"/>
</dbReference>
<keyword evidence="6" id="KW-0238">DNA-binding</keyword>
<feature type="domain" description="NR LBD" evidence="12">
    <location>
        <begin position="710"/>
        <end position="949"/>
    </location>
</feature>
<proteinExistence type="predicted"/>
<dbReference type="Pfam" id="PF00104">
    <property type="entry name" value="Hormone_recep"/>
    <property type="match status" value="1"/>
</dbReference>
<dbReference type="Pfam" id="PF00105">
    <property type="entry name" value="zf-C4"/>
    <property type="match status" value="1"/>
</dbReference>
<dbReference type="SUPFAM" id="SSF57716">
    <property type="entry name" value="Glucocorticoid receptor-like (DNA-binding domain)"/>
    <property type="match status" value="1"/>
</dbReference>
<keyword evidence="8 13" id="KW-0675">Receptor</keyword>
<dbReference type="GO" id="GO:0043565">
    <property type="term" value="F:sequence-specific DNA binding"/>
    <property type="evidence" value="ECO:0007669"/>
    <property type="project" value="InterPro"/>
</dbReference>
<keyword evidence="14" id="KW-1185">Reference proteome</keyword>